<dbReference type="PANTHER" id="PTHR31435">
    <property type="entry name" value="PROTEIN NATD1"/>
    <property type="match status" value="1"/>
</dbReference>
<dbReference type="PATRIC" id="fig|1123500.6.peg.793"/>
<dbReference type="STRING" id="1123500.GCA_000420365_00638"/>
<evidence type="ECO:0000313" key="3">
    <source>
        <dbReference type="EMBL" id="KRN32433.1"/>
    </source>
</evidence>
<dbReference type="Pfam" id="PF14542">
    <property type="entry name" value="Acetyltransf_CG"/>
    <property type="match status" value="1"/>
</dbReference>
<feature type="domain" description="N-acetyltransferase" evidence="1">
    <location>
        <begin position="1"/>
        <end position="104"/>
    </location>
</feature>
<dbReference type="Gene3D" id="3.40.630.30">
    <property type="match status" value="1"/>
</dbReference>
<feature type="domain" description="N-acetyltransferase" evidence="2">
    <location>
        <begin position="13"/>
        <end position="101"/>
    </location>
</feature>
<dbReference type="GO" id="GO:0016747">
    <property type="term" value="F:acyltransferase activity, transferring groups other than amino-acyl groups"/>
    <property type="evidence" value="ECO:0007669"/>
    <property type="project" value="InterPro"/>
</dbReference>
<dbReference type="InterPro" id="IPR045057">
    <property type="entry name" value="Gcn5-rel_NAT"/>
</dbReference>
<reference evidence="3 4" key="1">
    <citation type="journal article" date="2015" name="Genome Announc.">
        <title>Expanding the biotechnology potential of lactobacilli through comparative genomics of 213 strains and associated genera.</title>
        <authorList>
            <person name="Sun Z."/>
            <person name="Harris H.M."/>
            <person name="McCann A."/>
            <person name="Guo C."/>
            <person name="Argimon S."/>
            <person name="Zhang W."/>
            <person name="Yang X."/>
            <person name="Jeffery I.B."/>
            <person name="Cooney J.C."/>
            <person name="Kagawa T.F."/>
            <person name="Liu W."/>
            <person name="Song Y."/>
            <person name="Salvetti E."/>
            <person name="Wrobel A."/>
            <person name="Rasinkangas P."/>
            <person name="Parkhill J."/>
            <person name="Rea M.C."/>
            <person name="O'Sullivan O."/>
            <person name="Ritari J."/>
            <person name="Douillard F.P."/>
            <person name="Paul Ross R."/>
            <person name="Yang R."/>
            <person name="Briner A.E."/>
            <person name="Felis G.E."/>
            <person name="de Vos W.M."/>
            <person name="Barrangou R."/>
            <person name="Klaenhammer T.R."/>
            <person name="Caufield P.W."/>
            <person name="Cui Y."/>
            <person name="Zhang H."/>
            <person name="O'Toole P.W."/>
        </authorList>
    </citation>
    <scope>NUCLEOTIDE SEQUENCE [LARGE SCALE GENOMIC DNA]</scope>
    <source>
        <strain evidence="3 4">DSM 20190</strain>
    </source>
</reference>
<dbReference type="EMBL" id="JQAX01000002">
    <property type="protein sequence ID" value="KRN32433.1"/>
    <property type="molecule type" value="Genomic_DNA"/>
</dbReference>
<dbReference type="InParanoid" id="A0A0R2FVT0"/>
<dbReference type="PANTHER" id="PTHR31435:SF10">
    <property type="entry name" value="BSR4717 PROTEIN"/>
    <property type="match status" value="1"/>
</dbReference>
<comment type="caution">
    <text evidence="3">The sequence shown here is derived from an EMBL/GenBank/DDBJ whole genome shotgun (WGS) entry which is preliminary data.</text>
</comment>
<gene>
    <name evidence="3" type="ORF">IV68_GL000786</name>
</gene>
<dbReference type="SUPFAM" id="SSF55729">
    <property type="entry name" value="Acyl-CoA N-acyltransferases (Nat)"/>
    <property type="match status" value="1"/>
</dbReference>
<dbReference type="CDD" id="cd04301">
    <property type="entry name" value="NAT_SF"/>
    <property type="match status" value="1"/>
</dbReference>
<name>A0A0R2FVT0_9LACO</name>
<dbReference type="PROSITE" id="PS51186">
    <property type="entry name" value="GNAT"/>
    <property type="match status" value="1"/>
</dbReference>
<organism evidence="3 4">
    <name type="scientific">Weissella halotolerans DSM 20190</name>
    <dbReference type="NCBI Taxonomy" id="1123500"/>
    <lineage>
        <taxon>Bacteria</taxon>
        <taxon>Bacillati</taxon>
        <taxon>Bacillota</taxon>
        <taxon>Bacilli</taxon>
        <taxon>Lactobacillales</taxon>
        <taxon>Lactobacillaceae</taxon>
        <taxon>Weissella</taxon>
    </lineage>
</organism>
<protein>
    <submittedName>
        <fullName evidence="3">Uncharacterized protein</fullName>
    </submittedName>
</protein>
<evidence type="ECO:0000313" key="4">
    <source>
        <dbReference type="Proteomes" id="UP000051296"/>
    </source>
</evidence>
<dbReference type="PROSITE" id="PS51729">
    <property type="entry name" value="GNAT_YJDJ"/>
    <property type="match status" value="1"/>
</dbReference>
<evidence type="ECO:0000259" key="2">
    <source>
        <dbReference type="PROSITE" id="PS51729"/>
    </source>
</evidence>
<dbReference type="InterPro" id="IPR000182">
    <property type="entry name" value="GNAT_dom"/>
</dbReference>
<accession>A0A0R2FVT0</accession>
<sequence>MWVRYVKGGVKMQFTFEPGRLFYEQDGQVLAEILFPAIDNGRVWSINHTYVNPALRGQGVAGQMLAEVVERAQQAGVQLKPVCSYAREAFLRHPDYQALERRDV</sequence>
<keyword evidence="4" id="KW-1185">Reference proteome</keyword>
<dbReference type="AlphaFoldDB" id="A0A0R2FVT0"/>
<dbReference type="InterPro" id="IPR031165">
    <property type="entry name" value="GNAT_YJDJ"/>
</dbReference>
<dbReference type="Proteomes" id="UP000051296">
    <property type="component" value="Unassembled WGS sequence"/>
</dbReference>
<dbReference type="InterPro" id="IPR016181">
    <property type="entry name" value="Acyl_CoA_acyltransferase"/>
</dbReference>
<proteinExistence type="predicted"/>
<dbReference type="eggNOG" id="COG2388">
    <property type="taxonomic scope" value="Bacteria"/>
</dbReference>
<evidence type="ECO:0000259" key="1">
    <source>
        <dbReference type="PROSITE" id="PS51186"/>
    </source>
</evidence>